<sequence length="62" mass="6368">MITGRLMTGIGASGGITLTGPVMADMYGKRERGKSLAIESFLPYLGPALSSIVGGIITQLVV</sequence>
<reference evidence="3" key="1">
    <citation type="submission" date="2022-11" db="EMBL/GenBank/DDBJ databases">
        <title>Genome Resource of Sclerotinia nivalis Strain SnTB1, a Plant Pathogen Isolated from American Ginseng.</title>
        <authorList>
            <person name="Fan S."/>
        </authorList>
    </citation>
    <scope>NUCLEOTIDE SEQUENCE</scope>
    <source>
        <strain evidence="3">SnTB1</strain>
    </source>
</reference>
<dbReference type="InterPro" id="IPR036259">
    <property type="entry name" value="MFS_trans_sf"/>
</dbReference>
<keyword evidence="4" id="KW-1185">Reference proteome</keyword>
<dbReference type="OrthoDB" id="6770063at2759"/>
<dbReference type="AlphaFoldDB" id="A0A9X0DIZ8"/>
<dbReference type="GO" id="GO:0022857">
    <property type="term" value="F:transmembrane transporter activity"/>
    <property type="evidence" value="ECO:0007669"/>
    <property type="project" value="InterPro"/>
</dbReference>
<gene>
    <name evidence="3" type="ORF">OCU04_006508</name>
</gene>
<dbReference type="EMBL" id="JAPEIS010000007">
    <property type="protein sequence ID" value="KAJ8064155.1"/>
    <property type="molecule type" value="Genomic_DNA"/>
</dbReference>
<evidence type="ECO:0000313" key="3">
    <source>
        <dbReference type="EMBL" id="KAJ8064155.1"/>
    </source>
</evidence>
<evidence type="ECO:0000256" key="1">
    <source>
        <dbReference type="ARBA" id="ARBA00004141"/>
    </source>
</evidence>
<proteinExistence type="predicted"/>
<evidence type="ECO:0000259" key="2">
    <source>
        <dbReference type="PROSITE" id="PS50850"/>
    </source>
</evidence>
<dbReference type="Gene3D" id="1.20.1720.10">
    <property type="entry name" value="Multidrug resistance protein D"/>
    <property type="match status" value="1"/>
</dbReference>
<feature type="domain" description="Major facilitator superfamily (MFS) profile" evidence="2">
    <location>
        <begin position="1"/>
        <end position="62"/>
    </location>
</feature>
<protein>
    <recommendedName>
        <fullName evidence="2">Major facilitator superfamily (MFS) profile domain-containing protein</fullName>
    </recommendedName>
</protein>
<comment type="caution">
    <text evidence="3">The sequence shown here is derived from an EMBL/GenBank/DDBJ whole genome shotgun (WGS) entry which is preliminary data.</text>
</comment>
<dbReference type="SUPFAM" id="SSF103473">
    <property type="entry name" value="MFS general substrate transporter"/>
    <property type="match status" value="1"/>
</dbReference>
<dbReference type="GO" id="GO:0016020">
    <property type="term" value="C:membrane"/>
    <property type="evidence" value="ECO:0007669"/>
    <property type="project" value="UniProtKB-SubCell"/>
</dbReference>
<dbReference type="PROSITE" id="PS50850">
    <property type="entry name" value="MFS"/>
    <property type="match status" value="1"/>
</dbReference>
<accession>A0A9X0DIZ8</accession>
<evidence type="ECO:0000313" key="4">
    <source>
        <dbReference type="Proteomes" id="UP001152300"/>
    </source>
</evidence>
<dbReference type="Proteomes" id="UP001152300">
    <property type="component" value="Unassembled WGS sequence"/>
</dbReference>
<name>A0A9X0DIZ8_9HELO</name>
<organism evidence="3 4">
    <name type="scientific">Sclerotinia nivalis</name>
    <dbReference type="NCBI Taxonomy" id="352851"/>
    <lineage>
        <taxon>Eukaryota</taxon>
        <taxon>Fungi</taxon>
        <taxon>Dikarya</taxon>
        <taxon>Ascomycota</taxon>
        <taxon>Pezizomycotina</taxon>
        <taxon>Leotiomycetes</taxon>
        <taxon>Helotiales</taxon>
        <taxon>Sclerotiniaceae</taxon>
        <taxon>Sclerotinia</taxon>
    </lineage>
</organism>
<comment type="subcellular location">
    <subcellularLocation>
        <location evidence="1">Membrane</location>
        <topology evidence="1">Multi-pass membrane protein</topology>
    </subcellularLocation>
</comment>
<dbReference type="InterPro" id="IPR020846">
    <property type="entry name" value="MFS_dom"/>
</dbReference>